<dbReference type="PANTHER" id="PTHR42941:SF1">
    <property type="entry name" value="SLL1037 PROTEIN"/>
    <property type="match status" value="1"/>
</dbReference>
<feature type="signal peptide" evidence="1">
    <location>
        <begin position="1"/>
        <end position="24"/>
    </location>
</feature>
<dbReference type="SUPFAM" id="SSF53850">
    <property type="entry name" value="Periplasmic binding protein-like II"/>
    <property type="match status" value="1"/>
</dbReference>
<sequence length="332" mass="35553">MTITPTRRGLLLAGALALPALRHAEAQAPSAPQGASLAAMVARANAGTVGVVSGGVDGTYIRIAADLAAVLDDGERLRVLPIIGRGSVQNISDIMFVRGVDIGIVQSDALAYVRSRRMFPGVAQMIQYITKLYDEEVHVLVRAGIGSVQDLAGQRVNVDVTGSGTAMTASLIFEALGIAPEFVHDPQDTALERLKRGEIAALVYVAGKPARLFGGLTADAGLRFLPLPMAAALMETYLPSRLTHEQYPALIPEDAPVETLAVGAVMAVYAWAPGTERFRKVAGFVDALHSRFERFLQPPRHPKWREVNLEAQVPGWVRFNSAQEPPPRGGRP</sequence>
<feature type="chain" id="PRO_5046110608" evidence="1">
    <location>
        <begin position="25"/>
        <end position="332"/>
    </location>
</feature>
<protein>
    <submittedName>
        <fullName evidence="2">TAXI family TRAP transporter solute-binding subunit</fullName>
    </submittedName>
</protein>
<evidence type="ECO:0000313" key="3">
    <source>
        <dbReference type="Proteomes" id="UP000681594"/>
    </source>
</evidence>
<evidence type="ECO:0000256" key="1">
    <source>
        <dbReference type="SAM" id="SignalP"/>
    </source>
</evidence>
<accession>A0ABS4ADR4</accession>
<keyword evidence="1" id="KW-0732">Signal</keyword>
<proteinExistence type="predicted"/>
<dbReference type="RefSeq" id="WP_209378884.1">
    <property type="nucleotide sequence ID" value="NZ_JAGIZB010000006.1"/>
</dbReference>
<organism evidence="2 3">
    <name type="scientific">Pararoseomonas baculiformis</name>
    <dbReference type="NCBI Taxonomy" id="2820812"/>
    <lineage>
        <taxon>Bacteria</taxon>
        <taxon>Pseudomonadati</taxon>
        <taxon>Pseudomonadota</taxon>
        <taxon>Alphaproteobacteria</taxon>
        <taxon>Acetobacterales</taxon>
        <taxon>Acetobacteraceae</taxon>
        <taxon>Pararoseomonas</taxon>
    </lineage>
</organism>
<keyword evidence="3" id="KW-1185">Reference proteome</keyword>
<reference evidence="2 3" key="1">
    <citation type="submission" date="2021-03" db="EMBL/GenBank/DDBJ databases">
        <authorList>
            <person name="So Y."/>
        </authorList>
    </citation>
    <scope>NUCLEOTIDE SEQUENCE [LARGE SCALE GENOMIC DNA]</scope>
    <source>
        <strain evidence="2 3">SSH11</strain>
    </source>
</reference>
<dbReference type="EMBL" id="JAGIZB010000006">
    <property type="protein sequence ID" value="MBP0444653.1"/>
    <property type="molecule type" value="Genomic_DNA"/>
</dbReference>
<name>A0ABS4ADR4_9PROT</name>
<evidence type="ECO:0000313" key="2">
    <source>
        <dbReference type="EMBL" id="MBP0444653.1"/>
    </source>
</evidence>
<dbReference type="InterPro" id="IPR011852">
    <property type="entry name" value="TRAP_TAXI"/>
</dbReference>
<comment type="caution">
    <text evidence="2">The sequence shown here is derived from an EMBL/GenBank/DDBJ whole genome shotgun (WGS) entry which is preliminary data.</text>
</comment>
<dbReference type="Gene3D" id="3.40.190.10">
    <property type="entry name" value="Periplasmic binding protein-like II"/>
    <property type="match status" value="2"/>
</dbReference>
<dbReference type="Pfam" id="PF16868">
    <property type="entry name" value="NMT1_3"/>
    <property type="match status" value="1"/>
</dbReference>
<dbReference type="PANTHER" id="PTHR42941">
    <property type="entry name" value="SLL1037 PROTEIN"/>
    <property type="match status" value="1"/>
</dbReference>
<dbReference type="NCBIfam" id="TIGR02122">
    <property type="entry name" value="TRAP_TAXI"/>
    <property type="match status" value="1"/>
</dbReference>
<dbReference type="Proteomes" id="UP000681594">
    <property type="component" value="Unassembled WGS sequence"/>
</dbReference>
<gene>
    <name evidence="2" type="ORF">J8J14_07645</name>
</gene>